<gene>
    <name evidence="1" type="ORF">BpHYR1_026008</name>
</gene>
<accession>A0A3M7Q8Z2</accession>
<organism evidence="1 2">
    <name type="scientific">Brachionus plicatilis</name>
    <name type="common">Marine rotifer</name>
    <name type="synonym">Brachionus muelleri</name>
    <dbReference type="NCBI Taxonomy" id="10195"/>
    <lineage>
        <taxon>Eukaryota</taxon>
        <taxon>Metazoa</taxon>
        <taxon>Spiralia</taxon>
        <taxon>Gnathifera</taxon>
        <taxon>Rotifera</taxon>
        <taxon>Eurotatoria</taxon>
        <taxon>Monogononta</taxon>
        <taxon>Pseudotrocha</taxon>
        <taxon>Ploima</taxon>
        <taxon>Brachionidae</taxon>
        <taxon>Brachionus</taxon>
    </lineage>
</organism>
<name>A0A3M7Q8Z2_BRAPC</name>
<keyword evidence="2" id="KW-1185">Reference proteome</keyword>
<evidence type="ECO:0000313" key="1">
    <source>
        <dbReference type="EMBL" id="RNA07870.1"/>
    </source>
</evidence>
<dbReference type="EMBL" id="REGN01006918">
    <property type="protein sequence ID" value="RNA07870.1"/>
    <property type="molecule type" value="Genomic_DNA"/>
</dbReference>
<reference evidence="1 2" key="1">
    <citation type="journal article" date="2018" name="Sci. Rep.">
        <title>Genomic signatures of local adaptation to the degree of environmental predictability in rotifers.</title>
        <authorList>
            <person name="Franch-Gras L."/>
            <person name="Hahn C."/>
            <person name="Garcia-Roger E.M."/>
            <person name="Carmona M.J."/>
            <person name="Serra M."/>
            <person name="Gomez A."/>
        </authorList>
    </citation>
    <scope>NUCLEOTIDE SEQUENCE [LARGE SCALE GENOMIC DNA]</scope>
    <source>
        <strain evidence="1">HYR1</strain>
    </source>
</reference>
<sequence>MTTNLWAFQKLTLMILNKPMYNLKLTCTFLFLNSSSTFPFPTGIGEEELKNKMRTNLLTKKNSDNYRTTACSISLTAQYILLMKPYELSNSFESCFMISSFITSVYTKLLKKIKIKFYKK</sequence>
<dbReference type="AlphaFoldDB" id="A0A3M7Q8Z2"/>
<protein>
    <submittedName>
        <fullName evidence="1">Uncharacterized protein</fullName>
    </submittedName>
</protein>
<evidence type="ECO:0000313" key="2">
    <source>
        <dbReference type="Proteomes" id="UP000276133"/>
    </source>
</evidence>
<dbReference type="Proteomes" id="UP000276133">
    <property type="component" value="Unassembled WGS sequence"/>
</dbReference>
<proteinExistence type="predicted"/>
<comment type="caution">
    <text evidence="1">The sequence shown here is derived from an EMBL/GenBank/DDBJ whole genome shotgun (WGS) entry which is preliminary data.</text>
</comment>